<keyword evidence="4 6" id="KW-0786">Thiamine pyrophosphate</keyword>
<dbReference type="PIRSF" id="PIRSF004983">
    <property type="entry name" value="MenD"/>
    <property type="match status" value="1"/>
</dbReference>
<evidence type="ECO:0000256" key="1">
    <source>
        <dbReference type="ARBA" id="ARBA00022679"/>
    </source>
</evidence>
<dbReference type="Gene3D" id="3.40.50.970">
    <property type="match status" value="2"/>
</dbReference>
<comment type="similarity">
    <text evidence="6">Belongs to the TPP enzyme family. MenD subfamily.</text>
</comment>
<protein>
    <recommendedName>
        <fullName evidence="6">2-succinyl-5-enolpyruvyl-6-hydroxy-3-cyclohexene-1-carboxylate synthase</fullName>
        <shortName evidence="6">SEPHCHC synthase</shortName>
        <ecNumber evidence="6">2.2.1.9</ecNumber>
    </recommendedName>
    <alternativeName>
        <fullName evidence="6">Menaquinone biosynthesis protein MenD</fullName>
    </alternativeName>
</protein>
<dbReference type="InterPro" id="IPR012001">
    <property type="entry name" value="Thiamin_PyroP_enz_TPP-bd_dom"/>
</dbReference>
<dbReference type="Gene3D" id="3.40.50.1220">
    <property type="entry name" value="TPP-binding domain"/>
    <property type="match status" value="1"/>
</dbReference>
<evidence type="ECO:0000259" key="7">
    <source>
        <dbReference type="Pfam" id="PF02776"/>
    </source>
</evidence>
<dbReference type="InterPro" id="IPR029061">
    <property type="entry name" value="THDP-binding"/>
</dbReference>
<reference evidence="9" key="1">
    <citation type="journal article" date="2019" name="Int. J. Syst. Evol. Microbiol.">
        <title>The Global Catalogue of Microorganisms (GCM) 10K type strain sequencing project: providing services to taxonomists for standard genome sequencing and annotation.</title>
        <authorList>
            <consortium name="The Broad Institute Genomics Platform"/>
            <consortium name="The Broad Institute Genome Sequencing Center for Infectious Disease"/>
            <person name="Wu L."/>
            <person name="Ma J."/>
        </authorList>
    </citation>
    <scope>NUCLEOTIDE SEQUENCE [LARGE SCALE GENOMIC DNA]</scope>
    <source>
        <strain evidence="9">JCM 11896</strain>
    </source>
</reference>
<comment type="catalytic activity">
    <reaction evidence="6">
        <text>isochorismate + 2-oxoglutarate + H(+) = 5-enolpyruvoyl-6-hydroxy-2-succinyl-cyclohex-3-ene-1-carboxylate + CO2</text>
        <dbReference type="Rhea" id="RHEA:25593"/>
        <dbReference type="ChEBI" id="CHEBI:15378"/>
        <dbReference type="ChEBI" id="CHEBI:16526"/>
        <dbReference type="ChEBI" id="CHEBI:16810"/>
        <dbReference type="ChEBI" id="CHEBI:29780"/>
        <dbReference type="ChEBI" id="CHEBI:58818"/>
        <dbReference type="EC" id="2.2.1.9"/>
    </reaction>
</comment>
<dbReference type="Pfam" id="PF02776">
    <property type="entry name" value="TPP_enzyme_N"/>
    <property type="match status" value="1"/>
</dbReference>
<keyword evidence="2 6" id="KW-0479">Metal-binding</keyword>
<dbReference type="PANTHER" id="PTHR42916:SF1">
    <property type="entry name" value="PROTEIN PHYLLO, CHLOROPLASTIC"/>
    <property type="match status" value="1"/>
</dbReference>
<evidence type="ECO:0000256" key="2">
    <source>
        <dbReference type="ARBA" id="ARBA00022723"/>
    </source>
</evidence>
<keyword evidence="9" id="KW-1185">Reference proteome</keyword>
<evidence type="ECO:0000256" key="5">
    <source>
        <dbReference type="ARBA" id="ARBA00023211"/>
    </source>
</evidence>
<keyword evidence="1 6" id="KW-0808">Transferase</keyword>
<comment type="cofactor">
    <cofactor evidence="6">
        <name>Mg(2+)</name>
        <dbReference type="ChEBI" id="CHEBI:18420"/>
    </cofactor>
    <cofactor evidence="6">
        <name>Mn(2+)</name>
        <dbReference type="ChEBI" id="CHEBI:29035"/>
    </cofactor>
</comment>
<evidence type="ECO:0000256" key="3">
    <source>
        <dbReference type="ARBA" id="ARBA00022842"/>
    </source>
</evidence>
<organism evidence="8 9">
    <name type="scientific">Pseudonocardia kongjuensis</name>
    <dbReference type="NCBI Taxonomy" id="102227"/>
    <lineage>
        <taxon>Bacteria</taxon>
        <taxon>Bacillati</taxon>
        <taxon>Actinomycetota</taxon>
        <taxon>Actinomycetes</taxon>
        <taxon>Pseudonocardiales</taxon>
        <taxon>Pseudonocardiaceae</taxon>
        <taxon>Pseudonocardia</taxon>
    </lineage>
</organism>
<dbReference type="EMBL" id="BAAAJK010000036">
    <property type="protein sequence ID" value="GAA1398170.1"/>
    <property type="molecule type" value="Genomic_DNA"/>
</dbReference>
<comment type="pathway">
    <text evidence="6">Quinol/quinone metabolism; 1,4-dihydroxy-2-naphthoate biosynthesis; 1,4-dihydroxy-2-naphthoate from chorismate: step 2/7.</text>
</comment>
<dbReference type="CDD" id="cd07037">
    <property type="entry name" value="TPP_PYR_MenD"/>
    <property type="match status" value="1"/>
</dbReference>
<name>A0ABP4IY35_9PSEU</name>
<sequence length="565" mass="56896">MNGSTAQARVIVDELVRSGVTDAVLCPGSRNAPPAFALARADELGLLRLHVRIDERTAGFLALGLAVASGRPVPVVVTSGTAVANLHPAVLEAAHAGVPLLALTADRPPELVGTGASQTIAQAGIFGTAVRWSGSLAVPSGVAGVSGVSEAEVRRWRSGVARALAAATGGGSGTPGPVQLDLPYAEPLVPDPDDDPEPDGAGLLGPWIPAGRPGGTAWTAAPRPVRTLPPLPLDPAARTLVIAGSGGPAADPGLLGGAPLAAEPSSPWWRHALRAAPWLLDRPELRPSQVVVLGRPTLHRAVAQLLADPDVAVYADPGPDGDTWTDVPGTVRAVGALPALAPPDDFAYAWGAADRAASKALDAALDGELAAGAPGLRLARDLVAEQPDGAQLVLGSSNPVRDVALAAAPRDGLVIRSNRGVAGIDGTVSTAVGAALAHAGPTTLLLGDLTLLHDTTGLVLGRSEPAPDLTVVVLDDDGGGIFHLLEQGGPEHASAFERVFGTPTAADLLGLARALGWTAVDWSGDPAELAARTGSGRRLVRVAASRSGLRDAHAALHEAVGAAVV</sequence>
<keyword evidence="6" id="KW-0474">Menaquinone biosynthesis</keyword>
<dbReference type="SUPFAM" id="SSF52518">
    <property type="entry name" value="Thiamin diphosphate-binding fold (THDP-binding)"/>
    <property type="match status" value="2"/>
</dbReference>
<comment type="subunit">
    <text evidence="6">Homodimer.</text>
</comment>
<comment type="pathway">
    <text evidence="6">Quinol/quinone metabolism; menaquinone biosynthesis.</text>
</comment>
<proteinExistence type="inferred from homology"/>
<dbReference type="PANTHER" id="PTHR42916">
    <property type="entry name" value="2-SUCCINYL-5-ENOLPYRUVYL-6-HYDROXY-3-CYCLOHEXENE-1-CARBOXYLATE SYNTHASE"/>
    <property type="match status" value="1"/>
</dbReference>
<gene>
    <name evidence="6 8" type="primary">menD</name>
    <name evidence="8" type="ORF">GCM10009613_52030</name>
</gene>
<dbReference type="Proteomes" id="UP001501414">
    <property type="component" value="Unassembled WGS sequence"/>
</dbReference>
<feature type="domain" description="Thiamine pyrophosphate enzyme N-terminal TPP-binding" evidence="7">
    <location>
        <begin position="8"/>
        <end position="123"/>
    </location>
</feature>
<keyword evidence="5 6" id="KW-0464">Manganese</keyword>
<keyword evidence="3 6" id="KW-0460">Magnesium</keyword>
<dbReference type="InterPro" id="IPR004433">
    <property type="entry name" value="MenaQ_synth_MenD"/>
</dbReference>
<evidence type="ECO:0000313" key="8">
    <source>
        <dbReference type="EMBL" id="GAA1398170.1"/>
    </source>
</evidence>
<dbReference type="EC" id="2.2.1.9" evidence="6"/>
<evidence type="ECO:0000256" key="6">
    <source>
        <dbReference type="HAMAP-Rule" id="MF_01659"/>
    </source>
</evidence>
<dbReference type="HAMAP" id="MF_01659">
    <property type="entry name" value="MenD"/>
    <property type="match status" value="1"/>
</dbReference>
<comment type="cofactor">
    <cofactor evidence="6">
        <name>thiamine diphosphate</name>
        <dbReference type="ChEBI" id="CHEBI:58937"/>
    </cofactor>
    <text evidence="6">Binds 1 thiamine pyrophosphate per subunit.</text>
</comment>
<comment type="caution">
    <text evidence="8">The sequence shown here is derived from an EMBL/GenBank/DDBJ whole genome shotgun (WGS) entry which is preliminary data.</text>
</comment>
<comment type="function">
    <text evidence="6">Catalyzes the thiamine diphosphate-dependent decarboxylation of 2-oxoglutarate and the subsequent addition of the resulting succinic semialdehyde-thiamine pyrophosphate anion to isochorismate to yield 2-succinyl-5-enolpyruvyl-6-hydroxy-3-cyclohexene-1-carboxylate (SEPHCHC).</text>
</comment>
<evidence type="ECO:0000313" key="9">
    <source>
        <dbReference type="Proteomes" id="UP001501414"/>
    </source>
</evidence>
<dbReference type="RefSeq" id="WP_344027108.1">
    <property type="nucleotide sequence ID" value="NZ_BAAAJK010000036.1"/>
</dbReference>
<evidence type="ECO:0000256" key="4">
    <source>
        <dbReference type="ARBA" id="ARBA00023052"/>
    </source>
</evidence>
<accession>A0ABP4IY35</accession>
<dbReference type="NCBIfam" id="TIGR00173">
    <property type="entry name" value="menD"/>
    <property type="match status" value="1"/>
</dbReference>